<name>A7TFQ9_VANPO</name>
<dbReference type="EMBL" id="DS480384">
    <property type="protein sequence ID" value="EDO18867.1"/>
    <property type="molecule type" value="Genomic_DNA"/>
</dbReference>
<dbReference type="SUPFAM" id="SSF52047">
    <property type="entry name" value="RNI-like"/>
    <property type="match status" value="1"/>
</dbReference>
<feature type="region of interest" description="Disordered" evidence="1">
    <location>
        <begin position="64"/>
        <end position="86"/>
    </location>
</feature>
<dbReference type="STRING" id="436907.A7TFQ9"/>
<dbReference type="eggNOG" id="ENOG502QSAP">
    <property type="taxonomic scope" value="Eukaryota"/>
</dbReference>
<dbReference type="Gene3D" id="3.80.10.10">
    <property type="entry name" value="Ribonuclease Inhibitor"/>
    <property type="match status" value="1"/>
</dbReference>
<accession>A7TFQ9</accession>
<dbReference type="GO" id="GO:0019005">
    <property type="term" value="C:SCF ubiquitin ligase complex"/>
    <property type="evidence" value="ECO:0007669"/>
    <property type="project" value="EnsemblFungi"/>
</dbReference>
<dbReference type="InParanoid" id="A7TFQ9"/>
<dbReference type="InterPro" id="IPR032675">
    <property type="entry name" value="LRR_dom_sf"/>
</dbReference>
<evidence type="ECO:0000313" key="2">
    <source>
        <dbReference type="EMBL" id="EDO18867.1"/>
    </source>
</evidence>
<protein>
    <recommendedName>
        <fullName evidence="4">F-box domain-containing protein</fullName>
    </recommendedName>
</protein>
<dbReference type="PhylomeDB" id="A7TFQ9"/>
<gene>
    <name evidence="2" type="ORF">Kpol_1023p36</name>
</gene>
<dbReference type="AlphaFoldDB" id="A7TFQ9"/>
<feature type="compositionally biased region" description="Basic residues" evidence="1">
    <location>
        <begin position="64"/>
        <end position="76"/>
    </location>
</feature>
<dbReference type="Proteomes" id="UP000000267">
    <property type="component" value="Unassembled WGS sequence"/>
</dbReference>
<dbReference type="FunCoup" id="A7TFQ9">
    <property type="interactions" value="46"/>
</dbReference>
<evidence type="ECO:0008006" key="4">
    <source>
        <dbReference type="Google" id="ProtNLM"/>
    </source>
</evidence>
<evidence type="ECO:0000313" key="3">
    <source>
        <dbReference type="Proteomes" id="UP000000267"/>
    </source>
</evidence>
<reference evidence="2 3" key="1">
    <citation type="journal article" date="2007" name="Proc. Natl. Acad. Sci. U.S.A.">
        <title>Independent sorting-out of thousands of duplicated gene pairs in two yeast species descended from a whole-genome duplication.</title>
        <authorList>
            <person name="Scannell D.R."/>
            <person name="Frank A.C."/>
            <person name="Conant G.C."/>
            <person name="Byrne K.P."/>
            <person name="Woolfit M."/>
            <person name="Wolfe K.H."/>
        </authorList>
    </citation>
    <scope>NUCLEOTIDE SEQUENCE [LARGE SCALE GENOMIC DNA]</scope>
    <source>
        <strain evidence="3">ATCC 22028 / DSM 70294 / BCRC 21397 / CBS 2163 / NBRC 10782 / NRRL Y-8283 / UCD 57-17</strain>
    </source>
</reference>
<dbReference type="GeneID" id="5547183"/>
<dbReference type="RefSeq" id="XP_001646725.1">
    <property type="nucleotide sequence ID" value="XM_001646675.1"/>
</dbReference>
<dbReference type="KEGG" id="vpo:Kpol_1023p36"/>
<proteinExistence type="predicted"/>
<dbReference type="OMA" id="AINCWAS"/>
<dbReference type="HOGENOM" id="CLU_042679_1_0_1"/>
<sequence length="451" mass="51824">MANKSRPKKVKAPYRKYVGGQGFVRTLGFNNTLVPIGDGLYVEEQVIDENEYIDDYNSEISKKGKNRRKNSLKSNRRNSSGNDKRHISDADLLSNMQLLDIGGSPMKVPYEIQKLIIYYCDDTPLNFLLVCKAWYWMCLPSFYKSPTLSSRNFNMFVSTIIDNKKRKFGEYVYELDLSTILQSGKNSHVSKLLRRCSPRLEKFTAPQTSFGYTPLVSLKSCHNLKYLDLGLVSETVKLKELFSAISNFRELTHLAFPRSSIDCEGFREFVWPPNLQYVKLSGGITNEFVRETIWPRTITTLEFSYCPKVDEHAVYTVLSQIGDNLKHLFFHYPMPSLHDNSLDYIFRYCSNLISVQLMVDYCSKWTFSEHMLTKLIYPRPLKTIYLESSGALGLASKIHPDDFTIAIMESRLPCLKNISISSKLGWDMQSSDVEDLVCAFEDQGGGLYLNY</sequence>
<dbReference type="OrthoDB" id="2125396at2759"/>
<organism evidence="3">
    <name type="scientific">Vanderwaltozyma polyspora (strain ATCC 22028 / DSM 70294 / BCRC 21397 / CBS 2163 / NBRC 10782 / NRRL Y-8283 / UCD 57-17)</name>
    <name type="common">Kluyveromyces polysporus</name>
    <dbReference type="NCBI Taxonomy" id="436907"/>
    <lineage>
        <taxon>Eukaryota</taxon>
        <taxon>Fungi</taxon>
        <taxon>Dikarya</taxon>
        <taxon>Ascomycota</taxon>
        <taxon>Saccharomycotina</taxon>
        <taxon>Saccharomycetes</taxon>
        <taxon>Saccharomycetales</taxon>
        <taxon>Saccharomycetaceae</taxon>
        <taxon>Vanderwaltozyma</taxon>
    </lineage>
</organism>
<keyword evidence="3" id="KW-1185">Reference proteome</keyword>
<evidence type="ECO:0000256" key="1">
    <source>
        <dbReference type="SAM" id="MobiDB-lite"/>
    </source>
</evidence>